<comment type="caution">
    <text evidence="2">The sequence shown here is derived from an EMBL/GenBank/DDBJ whole genome shotgun (WGS) entry which is preliminary data.</text>
</comment>
<feature type="transmembrane region" description="Helical" evidence="1">
    <location>
        <begin position="128"/>
        <end position="146"/>
    </location>
</feature>
<dbReference type="RefSeq" id="WP_117393568.1">
    <property type="nucleotide sequence ID" value="NZ_QWDC01000003.1"/>
</dbReference>
<organism evidence="2 3">
    <name type="scientific">Mucilaginibacter conchicola</name>
    <dbReference type="NCBI Taxonomy" id="2303333"/>
    <lineage>
        <taxon>Bacteria</taxon>
        <taxon>Pseudomonadati</taxon>
        <taxon>Bacteroidota</taxon>
        <taxon>Sphingobacteriia</taxon>
        <taxon>Sphingobacteriales</taxon>
        <taxon>Sphingobacteriaceae</taxon>
        <taxon>Mucilaginibacter</taxon>
    </lineage>
</organism>
<reference evidence="2 3" key="1">
    <citation type="submission" date="2018-08" db="EMBL/GenBank/DDBJ databases">
        <title>Mucilaginibacter sp. MYSH2.</title>
        <authorList>
            <person name="Seo T."/>
        </authorList>
    </citation>
    <scope>NUCLEOTIDE SEQUENCE [LARGE SCALE GENOMIC DNA]</scope>
    <source>
        <strain evidence="2 3">MYSH2</strain>
    </source>
</reference>
<evidence type="ECO:0000256" key="1">
    <source>
        <dbReference type="SAM" id="Phobius"/>
    </source>
</evidence>
<dbReference type="Proteomes" id="UP000264217">
    <property type="component" value="Unassembled WGS sequence"/>
</dbReference>
<evidence type="ECO:0008006" key="4">
    <source>
        <dbReference type="Google" id="ProtNLM"/>
    </source>
</evidence>
<keyword evidence="1" id="KW-0812">Transmembrane</keyword>
<name>A0A372NSR7_9SPHI</name>
<sequence length="155" mass="17264">MNQLSKTLIAGIAGTSVMTADSDLMSRIFGENFREPEHLATMIKRLAPGLSKQASQLAGWGAHFAMGFVFAAVYVELWETKKIRHSVLNALILGAVSGLLGLLIWKGTFKAHPFPPLIKYDHYYLQRIPAHIVFAVTATLAYRLTLKLEEKKDHD</sequence>
<evidence type="ECO:0000313" key="2">
    <source>
        <dbReference type="EMBL" id="RFZ91323.1"/>
    </source>
</evidence>
<proteinExistence type="predicted"/>
<gene>
    <name evidence="2" type="ORF">D0C36_20575</name>
</gene>
<accession>A0A372NSR7</accession>
<feature type="transmembrane region" description="Helical" evidence="1">
    <location>
        <begin position="87"/>
        <end position="108"/>
    </location>
</feature>
<protein>
    <recommendedName>
        <fullName evidence="4">DUF1440 domain-containing protein</fullName>
    </recommendedName>
</protein>
<keyword evidence="1" id="KW-0472">Membrane</keyword>
<keyword evidence="3" id="KW-1185">Reference proteome</keyword>
<dbReference type="OrthoDB" id="673991at2"/>
<dbReference type="EMBL" id="QWDC01000003">
    <property type="protein sequence ID" value="RFZ91323.1"/>
    <property type="molecule type" value="Genomic_DNA"/>
</dbReference>
<evidence type="ECO:0000313" key="3">
    <source>
        <dbReference type="Proteomes" id="UP000264217"/>
    </source>
</evidence>
<keyword evidence="1" id="KW-1133">Transmembrane helix</keyword>
<feature type="transmembrane region" description="Helical" evidence="1">
    <location>
        <begin position="57"/>
        <end position="75"/>
    </location>
</feature>
<dbReference type="AlphaFoldDB" id="A0A372NSR7"/>